<dbReference type="PROSITE" id="PS50885">
    <property type="entry name" value="HAMP"/>
    <property type="match status" value="1"/>
</dbReference>
<dbReference type="InterPro" id="IPR003594">
    <property type="entry name" value="HATPase_dom"/>
</dbReference>
<gene>
    <name evidence="15" type="ORF">SAMN07250955_10430</name>
</gene>
<dbReference type="CDD" id="cd00082">
    <property type="entry name" value="HisKA"/>
    <property type="match status" value="1"/>
</dbReference>
<dbReference type="InterPro" id="IPR005467">
    <property type="entry name" value="His_kinase_dom"/>
</dbReference>
<dbReference type="RefSeq" id="WP_088560631.1">
    <property type="nucleotide sequence ID" value="NZ_FYEH01000004.1"/>
</dbReference>
<dbReference type="EC" id="2.7.13.3" evidence="3"/>
<dbReference type="InterPro" id="IPR003660">
    <property type="entry name" value="HAMP_dom"/>
</dbReference>
<dbReference type="PANTHER" id="PTHR45436:SF5">
    <property type="entry name" value="SENSOR HISTIDINE KINASE TRCS"/>
    <property type="match status" value="1"/>
</dbReference>
<evidence type="ECO:0000256" key="1">
    <source>
        <dbReference type="ARBA" id="ARBA00000085"/>
    </source>
</evidence>
<name>A0A212QWH5_9PROT</name>
<evidence type="ECO:0000256" key="7">
    <source>
        <dbReference type="ARBA" id="ARBA00022777"/>
    </source>
</evidence>
<dbReference type="OrthoDB" id="9809766at2"/>
<keyword evidence="10 12" id="KW-0472">Membrane</keyword>
<accession>A0A212QWH5</accession>
<keyword evidence="16" id="KW-1185">Reference proteome</keyword>
<protein>
    <recommendedName>
        <fullName evidence="3">histidine kinase</fullName>
        <ecNumber evidence="3">2.7.13.3</ecNumber>
    </recommendedName>
</protein>
<dbReference type="PANTHER" id="PTHR45436">
    <property type="entry name" value="SENSOR HISTIDINE KINASE YKOH"/>
    <property type="match status" value="1"/>
</dbReference>
<keyword evidence="6 12" id="KW-0812">Transmembrane</keyword>
<organism evidence="15 16">
    <name type="scientific">Arboricoccus pini</name>
    <dbReference type="NCBI Taxonomy" id="1963835"/>
    <lineage>
        <taxon>Bacteria</taxon>
        <taxon>Pseudomonadati</taxon>
        <taxon>Pseudomonadota</taxon>
        <taxon>Alphaproteobacteria</taxon>
        <taxon>Geminicoccales</taxon>
        <taxon>Geminicoccaceae</taxon>
        <taxon>Arboricoccus</taxon>
    </lineage>
</organism>
<dbReference type="CDD" id="cd06225">
    <property type="entry name" value="HAMP"/>
    <property type="match status" value="1"/>
</dbReference>
<dbReference type="PRINTS" id="PR00344">
    <property type="entry name" value="BCTRLSENSOR"/>
</dbReference>
<evidence type="ECO:0000259" key="13">
    <source>
        <dbReference type="PROSITE" id="PS50109"/>
    </source>
</evidence>
<evidence type="ECO:0000256" key="8">
    <source>
        <dbReference type="ARBA" id="ARBA00022989"/>
    </source>
</evidence>
<evidence type="ECO:0000313" key="15">
    <source>
        <dbReference type="EMBL" id="SNB64076.1"/>
    </source>
</evidence>
<dbReference type="FunFam" id="1.10.287.130:FF:000001">
    <property type="entry name" value="Two-component sensor histidine kinase"/>
    <property type="match status" value="1"/>
</dbReference>
<feature type="domain" description="HAMP" evidence="14">
    <location>
        <begin position="210"/>
        <end position="262"/>
    </location>
</feature>
<keyword evidence="11" id="KW-0175">Coiled coil</keyword>
<feature type="coiled-coil region" evidence="11">
    <location>
        <begin position="247"/>
        <end position="302"/>
    </location>
</feature>
<dbReference type="SMART" id="SM00388">
    <property type="entry name" value="HisKA"/>
    <property type="match status" value="1"/>
</dbReference>
<dbReference type="GO" id="GO:0000155">
    <property type="term" value="F:phosphorelay sensor kinase activity"/>
    <property type="evidence" value="ECO:0007669"/>
    <property type="project" value="InterPro"/>
</dbReference>
<dbReference type="Pfam" id="PF00672">
    <property type="entry name" value="HAMP"/>
    <property type="match status" value="1"/>
</dbReference>
<dbReference type="InterPro" id="IPR036890">
    <property type="entry name" value="HATPase_C_sf"/>
</dbReference>
<dbReference type="Gene3D" id="1.10.287.130">
    <property type="match status" value="1"/>
</dbReference>
<dbReference type="Gene3D" id="6.10.340.10">
    <property type="match status" value="1"/>
</dbReference>
<dbReference type="SMART" id="SM00304">
    <property type="entry name" value="HAMP"/>
    <property type="match status" value="1"/>
</dbReference>
<proteinExistence type="predicted"/>
<evidence type="ECO:0000256" key="9">
    <source>
        <dbReference type="ARBA" id="ARBA00023012"/>
    </source>
</evidence>
<dbReference type="AlphaFoldDB" id="A0A212QWH5"/>
<dbReference type="CDD" id="cd00075">
    <property type="entry name" value="HATPase"/>
    <property type="match status" value="1"/>
</dbReference>
<comment type="catalytic activity">
    <reaction evidence="1">
        <text>ATP + protein L-histidine = ADP + protein N-phospho-L-histidine.</text>
        <dbReference type="EC" id="2.7.13.3"/>
    </reaction>
</comment>
<evidence type="ECO:0000256" key="12">
    <source>
        <dbReference type="SAM" id="Phobius"/>
    </source>
</evidence>
<dbReference type="Gene3D" id="3.30.565.10">
    <property type="entry name" value="Histidine kinase-like ATPase, C-terminal domain"/>
    <property type="match status" value="1"/>
</dbReference>
<dbReference type="InterPro" id="IPR050428">
    <property type="entry name" value="TCS_sensor_his_kinase"/>
</dbReference>
<feature type="domain" description="Histidine kinase" evidence="13">
    <location>
        <begin position="302"/>
        <end position="521"/>
    </location>
</feature>
<keyword evidence="9" id="KW-0902">Two-component regulatory system</keyword>
<keyword evidence="5" id="KW-0808">Transferase</keyword>
<dbReference type="InterPro" id="IPR003661">
    <property type="entry name" value="HisK_dim/P_dom"/>
</dbReference>
<evidence type="ECO:0000256" key="4">
    <source>
        <dbReference type="ARBA" id="ARBA00022553"/>
    </source>
</evidence>
<keyword evidence="8 12" id="KW-1133">Transmembrane helix</keyword>
<feature type="transmembrane region" description="Helical" evidence="12">
    <location>
        <begin position="190"/>
        <end position="213"/>
    </location>
</feature>
<dbReference type="InterPro" id="IPR036097">
    <property type="entry name" value="HisK_dim/P_sf"/>
</dbReference>
<dbReference type="Proteomes" id="UP000197065">
    <property type="component" value="Unassembled WGS sequence"/>
</dbReference>
<dbReference type="SUPFAM" id="SSF47384">
    <property type="entry name" value="Homodimeric domain of signal transducing histidine kinase"/>
    <property type="match status" value="1"/>
</dbReference>
<evidence type="ECO:0000256" key="3">
    <source>
        <dbReference type="ARBA" id="ARBA00012438"/>
    </source>
</evidence>
<dbReference type="SMART" id="SM00387">
    <property type="entry name" value="HATPase_c"/>
    <property type="match status" value="1"/>
</dbReference>
<evidence type="ECO:0000256" key="5">
    <source>
        <dbReference type="ARBA" id="ARBA00022679"/>
    </source>
</evidence>
<dbReference type="PROSITE" id="PS50109">
    <property type="entry name" value="HIS_KIN"/>
    <property type="match status" value="1"/>
</dbReference>
<evidence type="ECO:0000259" key="14">
    <source>
        <dbReference type="PROSITE" id="PS50885"/>
    </source>
</evidence>
<keyword evidence="4" id="KW-0597">Phosphoprotein</keyword>
<dbReference type="Pfam" id="PF00512">
    <property type="entry name" value="HisKA"/>
    <property type="match status" value="1"/>
</dbReference>
<evidence type="ECO:0000256" key="2">
    <source>
        <dbReference type="ARBA" id="ARBA00004370"/>
    </source>
</evidence>
<sequence>MTIRRRIFTFVLVLCIVVAGLAVTALVGAHVNRHAMEAVEEATSRYRLTMQFATATHRYAEQTALLLLMRQQGNEQLEQVRNDVEVVFAQMQRHSQQFQHQRHANADWLEELDRLRQVFSKIDHAVERAALLNDEKAYPEAIQIFKSEIQPRLDADFRAVVARAVTDEEARVSNAEMAAQATSRRVTDTVIVVALVLILLMVIMGTTFARALLEPIDALTRGARAIEEGSLAHRIGLKRQDELGRLSQHFDRMAERLENKVRQLAEAQAGLEEQVRARTMELDRLNRQLTDLDRQRVRFLADISHEMRTPLTVLRGEAEVTLRGAERPAFAYREALERIVEEAAGMSRLIDDLLFLARSEMGEIRFDEQHVVLDDVVLGAIEAASVLAEEKGIALEFDGEAMGLAVRADPRRLRQVLLIVLDNAIKYSKSNARVQISMTTTKNCWACVSVEDQGQGIAGKDLPHVFERFYRGENGRREAPGGSGLGLNIARWIVEKHGGTIELDSQEGRGTRVDIHLPLQDQST</sequence>
<evidence type="ECO:0000256" key="6">
    <source>
        <dbReference type="ARBA" id="ARBA00022692"/>
    </source>
</evidence>
<comment type="subcellular location">
    <subcellularLocation>
        <location evidence="2">Membrane</location>
    </subcellularLocation>
</comment>
<evidence type="ECO:0000256" key="10">
    <source>
        <dbReference type="ARBA" id="ARBA00023136"/>
    </source>
</evidence>
<dbReference type="SUPFAM" id="SSF158472">
    <property type="entry name" value="HAMP domain-like"/>
    <property type="match status" value="1"/>
</dbReference>
<dbReference type="Pfam" id="PF02518">
    <property type="entry name" value="HATPase_c"/>
    <property type="match status" value="1"/>
</dbReference>
<evidence type="ECO:0000313" key="16">
    <source>
        <dbReference type="Proteomes" id="UP000197065"/>
    </source>
</evidence>
<keyword evidence="7 15" id="KW-0418">Kinase</keyword>
<evidence type="ECO:0000256" key="11">
    <source>
        <dbReference type="SAM" id="Coils"/>
    </source>
</evidence>
<dbReference type="GO" id="GO:0005886">
    <property type="term" value="C:plasma membrane"/>
    <property type="evidence" value="ECO:0007669"/>
    <property type="project" value="TreeGrafter"/>
</dbReference>
<dbReference type="FunFam" id="3.30.565.10:FF:000006">
    <property type="entry name" value="Sensor histidine kinase WalK"/>
    <property type="match status" value="1"/>
</dbReference>
<dbReference type="SUPFAM" id="SSF55874">
    <property type="entry name" value="ATPase domain of HSP90 chaperone/DNA topoisomerase II/histidine kinase"/>
    <property type="match status" value="1"/>
</dbReference>
<dbReference type="EMBL" id="FYEH01000004">
    <property type="protein sequence ID" value="SNB64076.1"/>
    <property type="molecule type" value="Genomic_DNA"/>
</dbReference>
<reference evidence="15 16" key="1">
    <citation type="submission" date="2017-06" db="EMBL/GenBank/DDBJ databases">
        <authorList>
            <person name="Kim H.J."/>
            <person name="Triplett B.A."/>
        </authorList>
    </citation>
    <scope>NUCLEOTIDE SEQUENCE [LARGE SCALE GENOMIC DNA]</scope>
    <source>
        <strain evidence="15 16">B29T1</strain>
    </source>
</reference>
<dbReference type="InterPro" id="IPR004358">
    <property type="entry name" value="Sig_transdc_His_kin-like_C"/>
</dbReference>